<reference evidence="3" key="1">
    <citation type="journal article" date="2004" name="Environ. Microbiol.">
        <title>The genome of Desulfotalea psychrophila, a sulfate-reducing bacterium from permanently cold Arctic sediments.</title>
        <authorList>
            <person name="Rabus R."/>
            <person name="Ruepp A."/>
            <person name="Frickey T."/>
            <person name="Rattei T."/>
            <person name="Fartmann B."/>
            <person name="Stark M."/>
            <person name="Bauer M."/>
            <person name="Zibat A."/>
            <person name="Lombardot T."/>
            <person name="Becker I."/>
            <person name="Amann J."/>
            <person name="Gellner K."/>
            <person name="Teeling H."/>
            <person name="Leuschner W.D."/>
            <person name="Gloeckner F.-O."/>
            <person name="Lupas A.N."/>
            <person name="Amann R."/>
            <person name="Klenk H.-P."/>
        </authorList>
    </citation>
    <scope>NUCLEOTIDE SEQUENCE [LARGE SCALE GENOMIC DNA]</scope>
    <source>
        <strain evidence="3">DSM 12343 / LSv54</strain>
    </source>
</reference>
<dbReference type="AlphaFoldDB" id="Q6APB8"/>
<name>Q6APB8_DESPS</name>
<dbReference type="KEGG" id="dps:DP1077"/>
<keyword evidence="3" id="KW-1185">Reference proteome</keyword>
<sequence>MSQNHTPKHQNKRPKNSTGQAPLAQKSTQVIKETGKRSLKHHFLAERSLQEWSIWQEGDITGQTGSSWERCTFASYGNGLKQFYLTIPRGGVSGSTPLTLKRRRCLMLRMVCPMVEAMA</sequence>
<feature type="compositionally biased region" description="Basic residues" evidence="1">
    <location>
        <begin position="1"/>
        <end position="15"/>
    </location>
</feature>
<evidence type="ECO:0000313" key="3">
    <source>
        <dbReference type="Proteomes" id="UP000000602"/>
    </source>
</evidence>
<evidence type="ECO:0000313" key="2">
    <source>
        <dbReference type="EMBL" id="CAG35806.1"/>
    </source>
</evidence>
<gene>
    <name evidence="2" type="ordered locus">DP1077</name>
</gene>
<feature type="region of interest" description="Disordered" evidence="1">
    <location>
        <begin position="1"/>
        <end position="36"/>
    </location>
</feature>
<accession>Q6APB8</accession>
<dbReference type="Proteomes" id="UP000000602">
    <property type="component" value="Chromosome"/>
</dbReference>
<evidence type="ECO:0000256" key="1">
    <source>
        <dbReference type="SAM" id="MobiDB-lite"/>
    </source>
</evidence>
<protein>
    <submittedName>
        <fullName evidence="2">Uncharacterized protein</fullName>
    </submittedName>
</protein>
<organism evidence="2 3">
    <name type="scientific">Desulfotalea psychrophila (strain LSv54 / DSM 12343)</name>
    <dbReference type="NCBI Taxonomy" id="177439"/>
    <lineage>
        <taxon>Bacteria</taxon>
        <taxon>Pseudomonadati</taxon>
        <taxon>Thermodesulfobacteriota</taxon>
        <taxon>Desulfobulbia</taxon>
        <taxon>Desulfobulbales</taxon>
        <taxon>Desulfocapsaceae</taxon>
        <taxon>Desulfotalea</taxon>
    </lineage>
</organism>
<dbReference type="EMBL" id="CR522870">
    <property type="protein sequence ID" value="CAG35806.1"/>
    <property type="molecule type" value="Genomic_DNA"/>
</dbReference>
<feature type="compositionally biased region" description="Polar residues" evidence="1">
    <location>
        <begin position="16"/>
        <end position="31"/>
    </location>
</feature>
<dbReference type="HOGENOM" id="CLU_2057619_0_0_7"/>
<proteinExistence type="predicted"/>